<name>A0A1J1JNT7_PLAAG</name>
<evidence type="ECO:0000256" key="1">
    <source>
        <dbReference type="ARBA" id="ARBA00001917"/>
    </source>
</evidence>
<dbReference type="CDD" id="cd02933">
    <property type="entry name" value="OYE_like_FMN"/>
    <property type="match status" value="1"/>
</dbReference>
<dbReference type="Gene3D" id="3.20.20.70">
    <property type="entry name" value="Aldolase class I"/>
    <property type="match status" value="1"/>
</dbReference>
<dbReference type="RefSeq" id="WP_235752322.1">
    <property type="nucleotide sequence ID" value="NZ_JBMLNP010000092.1"/>
</dbReference>
<dbReference type="EMBL" id="LO018305">
    <property type="protein sequence ID" value="CUM62409.1"/>
    <property type="molecule type" value="Genomic_DNA"/>
</dbReference>
<dbReference type="GO" id="GO:0016628">
    <property type="term" value="F:oxidoreductase activity, acting on the CH-CH group of donors, NAD or NADP as acceptor"/>
    <property type="evidence" value="ECO:0007669"/>
    <property type="project" value="UniProtKB-ARBA"/>
</dbReference>
<dbReference type="InterPro" id="IPR045247">
    <property type="entry name" value="Oye-like"/>
</dbReference>
<dbReference type="Pfam" id="PF00724">
    <property type="entry name" value="Oxidored_FMN"/>
    <property type="match status" value="1"/>
</dbReference>
<gene>
    <name evidence="4" type="primary">nemA</name>
    <name evidence="4" type="ORF">PLAM_mp0114</name>
</gene>
<dbReference type="SUPFAM" id="SSF51395">
    <property type="entry name" value="FMN-linked oxidoreductases"/>
    <property type="match status" value="1"/>
</dbReference>
<dbReference type="PANTHER" id="PTHR22893:SF98">
    <property type="entry name" value="OXIDOREDUCTASE"/>
    <property type="match status" value="1"/>
</dbReference>
<reference evidence="4" key="1">
    <citation type="submission" date="2015-09" db="EMBL/GenBank/DDBJ databases">
        <authorList>
            <person name="Jackson K.R."/>
            <person name="Lunt B.L."/>
            <person name="Fisher J.N.B."/>
            <person name="Gardner A.V."/>
            <person name="Bailey M.E."/>
            <person name="Deus L.M."/>
            <person name="Earl A.S."/>
            <person name="Gibby P.D."/>
            <person name="Hartmann K.A."/>
            <person name="Liu J.E."/>
            <person name="Manci A.M."/>
            <person name="Nielsen D.A."/>
            <person name="Solomon M.B."/>
            <person name="Breakwell D.P."/>
            <person name="Burnett S.H."/>
            <person name="Grose J.H."/>
        </authorList>
    </citation>
    <scope>NUCLEOTIDE SEQUENCE</scope>
    <source>
        <strain evidence="4">7805</strain>
    </source>
</reference>
<evidence type="ECO:0000256" key="3">
    <source>
        <dbReference type="ARBA" id="ARBA00023002"/>
    </source>
</evidence>
<organism evidence="4">
    <name type="scientific">Planktothrix agardhii</name>
    <name type="common">Oscillatoria agardhii</name>
    <dbReference type="NCBI Taxonomy" id="1160"/>
    <lineage>
        <taxon>Bacteria</taxon>
        <taxon>Bacillati</taxon>
        <taxon>Cyanobacteriota</taxon>
        <taxon>Cyanophyceae</taxon>
        <taxon>Oscillatoriophycideae</taxon>
        <taxon>Oscillatoriales</taxon>
        <taxon>Microcoleaceae</taxon>
        <taxon>Planktothrix</taxon>
    </lineage>
</organism>
<dbReference type="AlphaFoldDB" id="A0A1J1JNT7"/>
<protein>
    <submittedName>
        <fullName evidence="4">N-ethylmaleimide reductase, FMN-linked</fullName>
        <ecNumber evidence="4">1.-.-.-</ecNumber>
    </submittedName>
</protein>
<dbReference type="PANTHER" id="PTHR22893">
    <property type="entry name" value="NADH OXIDOREDUCTASE-RELATED"/>
    <property type="match status" value="1"/>
</dbReference>
<sequence>MSADVNLFSPVKLGSYTLRNRIVMAPLTRNRAGRGNVCVPLNALYYAQRSSAGLIIAEASQISPQGVGFPQTPGIHSAEQVESWRLVTKAVHERGGLIFLQLWHVGRISHPDLQPQGNLPVAPSAIAATIGMASTEDGDRPFVTPRALETEEIPGIIQDYRHAAQNAIAAGFDGVEIHSANGYLLDQFLQDGSNQRIDRYGGSIENRARLLMEVTEAVVEIWGGDRVGVRLSPSNQYYSMSDSDPQALFSYVVKTLNCFDLAYLHLIEPRSNTDAFNRWVQRENDPNEPEFGLPCRYFRPLFKGTIISAGGYDRDRGNAVLAAGNADLIAYGRLFISNPDLPKRFAQNAPLNPYDRATFFGGGARGYTDYPTAF</sequence>
<evidence type="ECO:0000313" key="4">
    <source>
        <dbReference type="EMBL" id="CUM62409.1"/>
    </source>
</evidence>
<proteinExistence type="inferred from homology"/>
<dbReference type="FunFam" id="3.20.20.70:FF:000059">
    <property type="entry name" value="N-ethylmaleimide reductase, FMN-linked"/>
    <property type="match status" value="1"/>
</dbReference>
<comment type="cofactor">
    <cofactor evidence="1">
        <name>FMN</name>
        <dbReference type="ChEBI" id="CHEBI:58210"/>
    </cofactor>
</comment>
<dbReference type="InterPro" id="IPR013785">
    <property type="entry name" value="Aldolase_TIM"/>
</dbReference>
<dbReference type="InterPro" id="IPR001155">
    <property type="entry name" value="OxRdtase_FMN_N"/>
</dbReference>
<evidence type="ECO:0000256" key="2">
    <source>
        <dbReference type="ARBA" id="ARBA00005979"/>
    </source>
</evidence>
<accession>A0A1J1JNT7</accession>
<keyword evidence="3 4" id="KW-0560">Oxidoreductase</keyword>
<comment type="similarity">
    <text evidence="2">Belongs to the NADH:flavin oxidoreductase/NADH oxidase family.</text>
</comment>
<dbReference type="GO" id="GO:0010181">
    <property type="term" value="F:FMN binding"/>
    <property type="evidence" value="ECO:0007669"/>
    <property type="project" value="InterPro"/>
</dbReference>
<dbReference type="EC" id="1.-.-.-" evidence="4"/>
<dbReference type="GO" id="GO:0005829">
    <property type="term" value="C:cytosol"/>
    <property type="evidence" value="ECO:0007669"/>
    <property type="project" value="UniProtKB-ARBA"/>
</dbReference>